<evidence type="ECO:0000256" key="4">
    <source>
        <dbReference type="ARBA" id="ARBA00023125"/>
    </source>
</evidence>
<protein>
    <recommendedName>
        <fullName evidence="6">RNA polymerase sigma factor RpoD</fullName>
    </recommendedName>
    <alternativeName>
        <fullName evidence="6">Sigma-70</fullName>
    </alternativeName>
</protein>
<dbReference type="PANTHER" id="PTHR30603">
    <property type="entry name" value="RNA POLYMERASE SIGMA FACTOR RPO"/>
    <property type="match status" value="1"/>
</dbReference>
<evidence type="ECO:0000256" key="3">
    <source>
        <dbReference type="ARBA" id="ARBA00023082"/>
    </source>
</evidence>
<dbReference type="InterPro" id="IPR050239">
    <property type="entry name" value="Sigma-70_RNA_pol_init_factors"/>
</dbReference>
<dbReference type="NCBIfam" id="TIGR02937">
    <property type="entry name" value="sigma70-ECF"/>
    <property type="match status" value="1"/>
</dbReference>
<dbReference type="InterPro" id="IPR028630">
    <property type="entry name" value="Sigma70_RpoD"/>
</dbReference>
<evidence type="ECO:0000313" key="11">
    <source>
        <dbReference type="EMBL" id="NKF21974.1"/>
    </source>
</evidence>
<feature type="region of interest" description="Disordered" evidence="8">
    <location>
        <begin position="188"/>
        <end position="239"/>
    </location>
</feature>
<dbReference type="InterPro" id="IPR013325">
    <property type="entry name" value="RNA_pol_sigma_r2"/>
</dbReference>
<dbReference type="InterPro" id="IPR042189">
    <property type="entry name" value="RNA_pol_sigma_70_r1_1_sf"/>
</dbReference>
<accession>A0A969W8R2</accession>
<comment type="function">
    <text evidence="6">Sigma factors are initiation factors that promote the attachment of RNA polymerase to specific initiation sites and are then released. This sigma factor is the primary sigma factor during exponential growth.</text>
</comment>
<dbReference type="InterPro" id="IPR000943">
    <property type="entry name" value="RNA_pol_sigma70"/>
</dbReference>
<proteinExistence type="inferred from homology"/>
<dbReference type="NCBIfam" id="TIGR02393">
    <property type="entry name" value="RpoD_Cterm"/>
    <property type="match status" value="1"/>
</dbReference>
<dbReference type="GO" id="GO:0003677">
    <property type="term" value="F:DNA binding"/>
    <property type="evidence" value="ECO:0007669"/>
    <property type="project" value="UniProtKB-UniRule"/>
</dbReference>
<dbReference type="GO" id="GO:0016987">
    <property type="term" value="F:sigma factor activity"/>
    <property type="evidence" value="ECO:0007669"/>
    <property type="project" value="UniProtKB-UniRule"/>
</dbReference>
<evidence type="ECO:0000256" key="6">
    <source>
        <dbReference type="HAMAP-Rule" id="MF_00963"/>
    </source>
</evidence>
<dbReference type="PANTHER" id="PTHR30603:SF60">
    <property type="entry name" value="RNA POLYMERASE SIGMA FACTOR RPOD"/>
    <property type="match status" value="1"/>
</dbReference>
<dbReference type="HAMAP" id="MF_00963">
    <property type="entry name" value="Sigma70_RpoD_SigA"/>
    <property type="match status" value="1"/>
</dbReference>
<dbReference type="FunFam" id="1.10.10.10:FF:000002">
    <property type="entry name" value="RNA polymerase sigma factor SigA"/>
    <property type="match status" value="1"/>
</dbReference>
<dbReference type="Pfam" id="PF04539">
    <property type="entry name" value="Sigma70_r3"/>
    <property type="match status" value="1"/>
</dbReference>
<dbReference type="InterPro" id="IPR012760">
    <property type="entry name" value="RNA_pol_sigma_RpoD_C"/>
</dbReference>
<dbReference type="SUPFAM" id="SSF88659">
    <property type="entry name" value="Sigma3 and sigma4 domains of RNA polymerase sigma factors"/>
    <property type="match status" value="2"/>
</dbReference>
<feature type="DNA-binding region" description="H-T-H motif" evidence="6">
    <location>
        <begin position="599"/>
        <end position="618"/>
    </location>
</feature>
<dbReference type="InterPro" id="IPR013324">
    <property type="entry name" value="RNA_pol_sigma_r3/r4-like"/>
</dbReference>
<evidence type="ECO:0000259" key="9">
    <source>
        <dbReference type="PROSITE" id="PS00715"/>
    </source>
</evidence>
<keyword evidence="5 6" id="KW-0804">Transcription</keyword>
<keyword evidence="4 6" id="KW-0238">DNA-binding</keyword>
<comment type="subunit">
    <text evidence="6">Interacts transiently with the RNA polymerase catalytic core.</text>
</comment>
<feature type="domain" description="RNA polymerase sigma-70" evidence="10">
    <location>
        <begin position="598"/>
        <end position="624"/>
    </location>
</feature>
<comment type="caution">
    <text evidence="11">The sequence shown here is derived from an EMBL/GenBank/DDBJ whole genome shotgun (WGS) entry which is preliminary data.</text>
</comment>
<dbReference type="InterPro" id="IPR014284">
    <property type="entry name" value="RNA_pol_sigma-70_dom"/>
</dbReference>
<dbReference type="PROSITE" id="PS00715">
    <property type="entry name" value="SIGMA70_1"/>
    <property type="match status" value="1"/>
</dbReference>
<feature type="region of interest" description="Sigma-70 factor domain-2" evidence="6">
    <location>
        <begin position="405"/>
        <end position="475"/>
    </location>
</feature>
<dbReference type="RefSeq" id="WP_168147238.1">
    <property type="nucleotide sequence ID" value="NZ_JAAVXB010000003.1"/>
</dbReference>
<evidence type="ECO:0000256" key="7">
    <source>
        <dbReference type="SAM" id="Coils"/>
    </source>
</evidence>
<dbReference type="Pfam" id="PF00140">
    <property type="entry name" value="Sigma70_r1_2"/>
    <property type="match status" value="1"/>
</dbReference>
<feature type="region of interest" description="Sigma-70 factor domain-3" evidence="6">
    <location>
        <begin position="484"/>
        <end position="560"/>
    </location>
</feature>
<feature type="domain" description="RNA polymerase sigma-70" evidence="9">
    <location>
        <begin position="429"/>
        <end position="442"/>
    </location>
</feature>
<evidence type="ECO:0000256" key="5">
    <source>
        <dbReference type="ARBA" id="ARBA00023163"/>
    </source>
</evidence>
<dbReference type="InterPro" id="IPR007624">
    <property type="entry name" value="RNA_pol_sigma70_r3"/>
</dbReference>
<dbReference type="InterPro" id="IPR007627">
    <property type="entry name" value="RNA_pol_sigma70_r2"/>
</dbReference>
<dbReference type="SUPFAM" id="SSF88946">
    <property type="entry name" value="Sigma2 domain of RNA polymerase sigma factors"/>
    <property type="match status" value="1"/>
</dbReference>
<keyword evidence="2 6" id="KW-0805">Transcription regulation</keyword>
<keyword evidence="3 6" id="KW-0731">Sigma factor</keyword>
<dbReference type="Pfam" id="PF04546">
    <property type="entry name" value="Sigma70_ner"/>
    <property type="match status" value="1"/>
</dbReference>
<feature type="short sequence motif" description="Interaction with polymerase core subunit RpoC" evidence="6">
    <location>
        <begin position="429"/>
        <end position="432"/>
    </location>
</feature>
<name>A0A969W8R2_9GAMM</name>
<feature type="region of interest" description="Sigma-70 factor domain-4" evidence="6">
    <location>
        <begin position="573"/>
        <end position="626"/>
    </location>
</feature>
<dbReference type="InterPro" id="IPR036388">
    <property type="entry name" value="WH-like_DNA-bd_sf"/>
</dbReference>
<evidence type="ECO:0000256" key="1">
    <source>
        <dbReference type="ARBA" id="ARBA00022490"/>
    </source>
</evidence>
<dbReference type="Gene3D" id="1.10.601.10">
    <property type="entry name" value="RNA Polymerase Primary Sigma Factor"/>
    <property type="match status" value="1"/>
</dbReference>
<evidence type="ECO:0000313" key="12">
    <source>
        <dbReference type="Proteomes" id="UP000653472"/>
    </source>
</evidence>
<dbReference type="InterPro" id="IPR007631">
    <property type="entry name" value="RNA_pol_sigma_70_non-ess"/>
</dbReference>
<dbReference type="InterPro" id="IPR009042">
    <property type="entry name" value="RNA_pol_sigma70_r1_2"/>
</dbReference>
<dbReference type="Proteomes" id="UP000653472">
    <property type="component" value="Unassembled WGS sequence"/>
</dbReference>
<dbReference type="GO" id="GO:0006352">
    <property type="term" value="P:DNA-templated transcription initiation"/>
    <property type="evidence" value="ECO:0007669"/>
    <property type="project" value="UniProtKB-UniRule"/>
</dbReference>
<dbReference type="InterPro" id="IPR007630">
    <property type="entry name" value="RNA_pol_sigma70_r4"/>
</dbReference>
<comment type="subcellular location">
    <subcellularLocation>
        <location evidence="6">Cytoplasm</location>
    </subcellularLocation>
</comment>
<dbReference type="PROSITE" id="PS00716">
    <property type="entry name" value="SIGMA70_2"/>
    <property type="match status" value="1"/>
</dbReference>
<dbReference type="Gene3D" id="1.10.10.10">
    <property type="entry name" value="Winged helix-like DNA-binding domain superfamily/Winged helix DNA-binding domain"/>
    <property type="match status" value="2"/>
</dbReference>
<keyword evidence="1 6" id="KW-0963">Cytoplasm</keyword>
<evidence type="ECO:0000256" key="8">
    <source>
        <dbReference type="SAM" id="MobiDB-lite"/>
    </source>
</evidence>
<feature type="compositionally biased region" description="Acidic residues" evidence="8">
    <location>
        <begin position="207"/>
        <end position="232"/>
    </location>
</feature>
<dbReference type="Pfam" id="PF03979">
    <property type="entry name" value="Sigma70_r1_1"/>
    <property type="match status" value="1"/>
</dbReference>
<dbReference type="InterPro" id="IPR007127">
    <property type="entry name" value="RNA_pol_sigma_70_r1_1"/>
</dbReference>
<keyword evidence="12" id="KW-1185">Reference proteome</keyword>
<dbReference type="NCBIfam" id="NF004208">
    <property type="entry name" value="PRK05658.1"/>
    <property type="match status" value="1"/>
</dbReference>
<sequence length="639" mass="72508">MANSKPDKLEKLALSLEQQVQKQSQIKVLIALGKEKGYLTYAEVADHLPEIVDTEQIEDIISMIQAMGIPVHEEAPQEDEQLFSEPAVVATNEEEEDAAEEAAAAIAALDDQFGRTTDPVRMYMREMGSVELLDREGEIRIAKRIEEGLNEAMFAMAQYPETVAILLESYENAKLGKKRLADIITGFFDPNADDTPPEPASNNNNADADDDDDDDSDDNNDDSSDGDEEETTDTGPDPVMTAEKFAEMQTLYDAAWDSLLKLGAAHPKTQTKREAVATHIMTLKLSPKIVDEITQNLRAKIDTIRQTEKSIMRICVVDAGMTREEFIKIYRESNGATSPDWVQKLIRAKRKYSSELNARQEEIYALQEQLRKMEGDNLVSLDEIKDINRRMNVGEAKARRAKKEMVEANLRLVISIAKKYTNRGLQFLDLIQEGNIGLMKAVDKFEYRRGYKFSTYATWWIRQAITRSIADQARTIRIPVHMIETINKLNRISRQMLQEMGREPTPEELAKKMEMPEDKIRKVLKIAKEPISMETPIGDDEDSHLGDFIEDVAAISPQEAATSQSLSEATHQILASLTPREAKVLRMRFGIDMNTDHTLEEVGKQFDVTRERIRQIEAKALRKLRHPSRANYLRSFLDE</sequence>
<dbReference type="EMBL" id="JAAVXB010000003">
    <property type="protein sequence ID" value="NKF21974.1"/>
    <property type="molecule type" value="Genomic_DNA"/>
</dbReference>
<dbReference type="PRINTS" id="PR00046">
    <property type="entry name" value="SIGMA70FCT"/>
</dbReference>
<evidence type="ECO:0000259" key="10">
    <source>
        <dbReference type="PROSITE" id="PS00716"/>
    </source>
</evidence>
<gene>
    <name evidence="6 11" type="primary">rpoD</name>
    <name evidence="11" type="ORF">G7Y82_06560</name>
</gene>
<reference evidence="11" key="1">
    <citation type="submission" date="2020-03" db="EMBL/GenBank/DDBJ databases">
        <title>Solimonas marina sp. nov., isolated from deep seawater of the Pacific Ocean.</title>
        <authorList>
            <person name="Liu X."/>
            <person name="Lai Q."/>
            <person name="Sun F."/>
            <person name="Gai Y."/>
            <person name="Li G."/>
            <person name="Shao Z."/>
        </authorList>
    </citation>
    <scope>NUCLEOTIDE SEQUENCE</scope>
    <source>
        <strain evidence="11">C16B3</strain>
    </source>
</reference>
<dbReference type="CDD" id="cd06171">
    <property type="entry name" value="Sigma70_r4"/>
    <property type="match status" value="1"/>
</dbReference>
<dbReference type="GO" id="GO:0005737">
    <property type="term" value="C:cytoplasm"/>
    <property type="evidence" value="ECO:0007669"/>
    <property type="project" value="UniProtKB-SubCell"/>
</dbReference>
<comment type="similarity">
    <text evidence="6">Belongs to the sigma-70 factor family. RpoD/SigA subfamily.</text>
</comment>
<dbReference type="Pfam" id="PF04542">
    <property type="entry name" value="Sigma70_r2"/>
    <property type="match status" value="1"/>
</dbReference>
<organism evidence="11 12">
    <name type="scientific">Solimonas marina</name>
    <dbReference type="NCBI Taxonomy" id="2714601"/>
    <lineage>
        <taxon>Bacteria</taxon>
        <taxon>Pseudomonadati</taxon>
        <taxon>Pseudomonadota</taxon>
        <taxon>Gammaproteobacteria</taxon>
        <taxon>Nevskiales</taxon>
        <taxon>Nevskiaceae</taxon>
        <taxon>Solimonas</taxon>
    </lineage>
</organism>
<feature type="coiled-coil region" evidence="7">
    <location>
        <begin position="342"/>
        <end position="404"/>
    </location>
</feature>
<dbReference type="FunFam" id="1.10.10.10:FF:000004">
    <property type="entry name" value="RNA polymerase sigma factor SigA"/>
    <property type="match status" value="1"/>
</dbReference>
<keyword evidence="7" id="KW-0175">Coiled coil</keyword>
<dbReference type="FunFam" id="1.10.601.10:FF:000002">
    <property type="entry name" value="RNA polymerase sigma factor RpoD"/>
    <property type="match status" value="1"/>
</dbReference>
<dbReference type="AlphaFoldDB" id="A0A969W8R2"/>
<dbReference type="Gene3D" id="1.10.220.120">
    <property type="entry name" value="Sigma-70 factor, region 1.1"/>
    <property type="match status" value="1"/>
</dbReference>
<evidence type="ECO:0000256" key="2">
    <source>
        <dbReference type="ARBA" id="ARBA00023015"/>
    </source>
</evidence>
<dbReference type="Pfam" id="PF04545">
    <property type="entry name" value="Sigma70_r4"/>
    <property type="match status" value="1"/>
</dbReference>